<evidence type="ECO:0000256" key="2">
    <source>
        <dbReference type="ARBA" id="ARBA00009199"/>
    </source>
</evidence>
<comment type="similarity">
    <text evidence="2">Belongs to the amidase family.</text>
</comment>
<dbReference type="InterPro" id="IPR023631">
    <property type="entry name" value="Amidase_dom"/>
</dbReference>
<protein>
    <recommendedName>
        <fullName evidence="3">amidase</fullName>
        <ecNumber evidence="3">3.5.1.4</ecNumber>
    </recommendedName>
</protein>
<dbReference type="PANTHER" id="PTHR11895:SF7">
    <property type="entry name" value="GLUTAMYL-TRNA(GLN) AMIDOTRANSFERASE SUBUNIT A, MITOCHONDRIAL"/>
    <property type="match status" value="1"/>
</dbReference>
<organism evidence="6 7">
    <name type="scientific">Nocardia stercoris</name>
    <dbReference type="NCBI Taxonomy" id="2483361"/>
    <lineage>
        <taxon>Bacteria</taxon>
        <taxon>Bacillati</taxon>
        <taxon>Actinomycetota</taxon>
        <taxon>Actinomycetes</taxon>
        <taxon>Mycobacteriales</taxon>
        <taxon>Nocardiaceae</taxon>
        <taxon>Nocardia</taxon>
    </lineage>
</organism>
<name>A0A3M2KUM5_9NOCA</name>
<dbReference type="Proteomes" id="UP000279275">
    <property type="component" value="Unassembled WGS sequence"/>
</dbReference>
<gene>
    <name evidence="6" type="ORF">EBN03_26430</name>
</gene>
<feature type="region of interest" description="Disordered" evidence="4">
    <location>
        <begin position="1"/>
        <end position="30"/>
    </location>
</feature>
<comment type="caution">
    <text evidence="6">The sequence shown here is derived from an EMBL/GenBank/DDBJ whole genome shotgun (WGS) entry which is preliminary data.</text>
</comment>
<comment type="catalytic activity">
    <reaction evidence="1">
        <text>a monocarboxylic acid amide + H2O = a monocarboxylate + NH4(+)</text>
        <dbReference type="Rhea" id="RHEA:12020"/>
        <dbReference type="ChEBI" id="CHEBI:15377"/>
        <dbReference type="ChEBI" id="CHEBI:28938"/>
        <dbReference type="ChEBI" id="CHEBI:35757"/>
        <dbReference type="ChEBI" id="CHEBI:83628"/>
        <dbReference type="EC" id="3.5.1.4"/>
    </reaction>
</comment>
<dbReference type="EC" id="3.5.1.4" evidence="3"/>
<dbReference type="EMBL" id="RFFH01000015">
    <property type="protein sequence ID" value="RMI29362.1"/>
    <property type="molecule type" value="Genomic_DNA"/>
</dbReference>
<reference evidence="6 7" key="1">
    <citation type="submission" date="2018-10" db="EMBL/GenBank/DDBJ databases">
        <title>Isolation from cow dung.</title>
        <authorList>
            <person name="Ling L."/>
        </authorList>
    </citation>
    <scope>NUCLEOTIDE SEQUENCE [LARGE SCALE GENOMIC DNA]</scope>
    <source>
        <strain evidence="6 7">NEAU-LL90</strain>
    </source>
</reference>
<dbReference type="AlphaFoldDB" id="A0A3M2KUM5"/>
<dbReference type="SUPFAM" id="SSF75304">
    <property type="entry name" value="Amidase signature (AS) enzymes"/>
    <property type="match status" value="1"/>
</dbReference>
<evidence type="ECO:0000256" key="1">
    <source>
        <dbReference type="ARBA" id="ARBA00001311"/>
    </source>
</evidence>
<sequence length="456" mass="47028">MYREHTTVTGPRTSDPARIEPAGTDHSGSQTATAVAAAVRDGLATPEQVTAAALLRITAANPKVNAFSVIRTEQATAEAAETAERLDLEALPLAGVPIAVKPTATAADSTIALQIADHHEVTRRLRAAGAVVVGLTEGSELDLWANTDSPAGITRSPANPRFGAGGASGGSAAAVAAGLVPIAHGTDNLGSLRIPAACCGVVGVKPGRGVVPSDIGVDSWDGLAENGVLARTVTDAALALSVLAARPALADLDPPAPLRIALVTESPYPAVRVDRSWRNAARLAGRAAAGAGHSVALAELPGTGLLPALVLRWLASAAREARRLPSGFRLQTRTRTHAALGNAVLRAGLIRPAQAERIENRMLNFFDDYDVVLSPTLATPPPARSWHDRSWAANVCDDLRRTPFTAVWNLIGWAAVSLPVGTHPRTGAPLAVQLAGPPGSEATLLRLAAQLEAARP</sequence>
<dbReference type="Gene3D" id="3.90.1300.10">
    <property type="entry name" value="Amidase signature (AS) domain"/>
    <property type="match status" value="1"/>
</dbReference>
<dbReference type="PANTHER" id="PTHR11895">
    <property type="entry name" value="TRANSAMIDASE"/>
    <property type="match status" value="1"/>
</dbReference>
<evidence type="ECO:0000256" key="4">
    <source>
        <dbReference type="SAM" id="MobiDB-lite"/>
    </source>
</evidence>
<dbReference type="Pfam" id="PF01425">
    <property type="entry name" value="Amidase"/>
    <property type="match status" value="1"/>
</dbReference>
<dbReference type="InterPro" id="IPR036928">
    <property type="entry name" value="AS_sf"/>
</dbReference>
<evidence type="ECO:0000256" key="3">
    <source>
        <dbReference type="ARBA" id="ARBA00012922"/>
    </source>
</evidence>
<dbReference type="RefSeq" id="WP_122190921.1">
    <property type="nucleotide sequence ID" value="NZ_RFFH01000015.1"/>
</dbReference>
<dbReference type="GO" id="GO:0004040">
    <property type="term" value="F:amidase activity"/>
    <property type="evidence" value="ECO:0007669"/>
    <property type="project" value="UniProtKB-EC"/>
</dbReference>
<evidence type="ECO:0000259" key="5">
    <source>
        <dbReference type="Pfam" id="PF01425"/>
    </source>
</evidence>
<keyword evidence="7" id="KW-1185">Reference proteome</keyword>
<feature type="domain" description="Amidase" evidence="5">
    <location>
        <begin position="49"/>
        <end position="445"/>
    </location>
</feature>
<dbReference type="OrthoDB" id="5175573at2"/>
<evidence type="ECO:0000313" key="6">
    <source>
        <dbReference type="EMBL" id="RMI29362.1"/>
    </source>
</evidence>
<accession>A0A3M2KUM5</accession>
<evidence type="ECO:0000313" key="7">
    <source>
        <dbReference type="Proteomes" id="UP000279275"/>
    </source>
</evidence>
<proteinExistence type="inferred from homology"/>
<dbReference type="InterPro" id="IPR000120">
    <property type="entry name" value="Amidase"/>
</dbReference>